<feature type="domain" description="Leucine-binding protein" evidence="4">
    <location>
        <begin position="25"/>
        <end position="362"/>
    </location>
</feature>
<dbReference type="InterPro" id="IPR028082">
    <property type="entry name" value="Peripla_BP_I"/>
</dbReference>
<dbReference type="PANTHER" id="PTHR30483">
    <property type="entry name" value="LEUCINE-SPECIFIC-BINDING PROTEIN"/>
    <property type="match status" value="1"/>
</dbReference>
<accession>M4ZPK3</accession>
<keyword evidence="6" id="KW-1185">Reference proteome</keyword>
<dbReference type="GO" id="GO:0006865">
    <property type="term" value="P:amino acid transport"/>
    <property type="evidence" value="ECO:0007669"/>
    <property type="project" value="UniProtKB-KW"/>
</dbReference>
<evidence type="ECO:0000256" key="3">
    <source>
        <dbReference type="ARBA" id="ARBA00022970"/>
    </source>
</evidence>
<dbReference type="PANTHER" id="PTHR30483:SF6">
    <property type="entry name" value="PERIPLASMIC BINDING PROTEIN OF ABC TRANSPORTER FOR NATURAL AMINO ACIDS"/>
    <property type="match status" value="1"/>
</dbReference>
<dbReference type="SUPFAM" id="SSF53822">
    <property type="entry name" value="Periplasmic binding protein-like I"/>
    <property type="match status" value="1"/>
</dbReference>
<dbReference type="KEGG" id="aol:S58_21290"/>
<dbReference type="eggNOG" id="COG0683">
    <property type="taxonomic scope" value="Bacteria"/>
</dbReference>
<keyword evidence="3" id="KW-0029">Amino-acid transport</keyword>
<gene>
    <name evidence="5" type="ORF">S58_21290</name>
</gene>
<evidence type="ECO:0000256" key="2">
    <source>
        <dbReference type="ARBA" id="ARBA00022729"/>
    </source>
</evidence>
<name>M4ZPK3_9BRAD</name>
<evidence type="ECO:0000313" key="6">
    <source>
        <dbReference type="Proteomes" id="UP000011841"/>
    </source>
</evidence>
<evidence type="ECO:0000259" key="4">
    <source>
        <dbReference type="Pfam" id="PF13458"/>
    </source>
</evidence>
<dbReference type="Proteomes" id="UP000011841">
    <property type="component" value="Chromosome"/>
</dbReference>
<dbReference type="AlphaFoldDB" id="M4ZPK3"/>
<dbReference type="STRING" id="1245469.S58_21290"/>
<dbReference type="PATRIC" id="fig|1245469.3.peg.2181"/>
<proteinExistence type="inferred from homology"/>
<dbReference type="InterPro" id="IPR051010">
    <property type="entry name" value="BCAA_transport"/>
</dbReference>
<protein>
    <submittedName>
        <fullName evidence="5">Branched chain amino acid transport system substrate-binding protein</fullName>
    </submittedName>
</protein>
<sequence>MVMARRVVAAGLGLFLCSGLAYGEPLKIGVLTDMSGVIADTVGRGSVIAAELAVSDAGGVVLGRPIEIVSADHQLKPDVGLTIARRWFDEDHVDAIADVPVSTIALGIQNLAHAKGKIALISGAGTLDLYGKSCSPTGFVWTFDTSVLPRATVLSAAESGVKKWFVVGPDYSFGHQMERAVADVVKETGGQLVGTRRAAIGTSDYASLLLAAQEARPDAIASSFAGHDGVLLIENAVEFGLLQKGMRIASLMLFDSDVHSLGLDRMKGIYTTTAFYWDTDDNTRSFAKRFSEKMGRPPSALQAGVYSSVTHYLKAVKAAGSTSGPEVAKKMHELPISDLTTPSARIRADGRVMRDMLLVQVKSPEESKAPWDYFKIVRRMKAEELMPEAPNPDCKLATQ</sequence>
<dbReference type="Gene3D" id="3.40.50.2300">
    <property type="match status" value="2"/>
</dbReference>
<organism evidence="5 6">
    <name type="scientific">Bradyrhizobium oligotrophicum S58</name>
    <dbReference type="NCBI Taxonomy" id="1245469"/>
    <lineage>
        <taxon>Bacteria</taxon>
        <taxon>Pseudomonadati</taxon>
        <taxon>Pseudomonadota</taxon>
        <taxon>Alphaproteobacteria</taxon>
        <taxon>Hyphomicrobiales</taxon>
        <taxon>Nitrobacteraceae</taxon>
        <taxon>Bradyrhizobium</taxon>
    </lineage>
</organism>
<keyword evidence="2" id="KW-0732">Signal</keyword>
<comment type="similarity">
    <text evidence="1">Belongs to the leucine-binding protein family.</text>
</comment>
<evidence type="ECO:0000256" key="1">
    <source>
        <dbReference type="ARBA" id="ARBA00010062"/>
    </source>
</evidence>
<dbReference type="EMBL" id="AP012603">
    <property type="protein sequence ID" value="BAM88135.1"/>
    <property type="molecule type" value="Genomic_DNA"/>
</dbReference>
<dbReference type="InterPro" id="IPR028081">
    <property type="entry name" value="Leu-bd"/>
</dbReference>
<reference evidence="5 6" key="1">
    <citation type="journal article" date="2013" name="Appl. Environ. Microbiol.">
        <title>Genome analysis suggests that the soil oligotrophic bacterium Agromonas oligotrophica (Bradyrhizobium oligotrophicum) is a nitrogen-fixing symbiont of Aeschynomene indica.</title>
        <authorList>
            <person name="Okubo T."/>
            <person name="Fukushima S."/>
            <person name="Itakura M."/>
            <person name="Oshima K."/>
            <person name="Longtonglang A."/>
            <person name="Teaumroong N."/>
            <person name="Mitsui H."/>
            <person name="Hattori M."/>
            <person name="Hattori R."/>
            <person name="Hattori T."/>
            <person name="Minamisawa K."/>
        </authorList>
    </citation>
    <scope>NUCLEOTIDE SEQUENCE [LARGE SCALE GENOMIC DNA]</scope>
    <source>
        <strain evidence="5 6">S58</strain>
    </source>
</reference>
<keyword evidence="3" id="KW-0813">Transport</keyword>
<dbReference type="HOGENOM" id="CLU_027128_1_0_5"/>
<dbReference type="Pfam" id="PF13458">
    <property type="entry name" value="Peripla_BP_6"/>
    <property type="match status" value="1"/>
</dbReference>
<evidence type="ECO:0000313" key="5">
    <source>
        <dbReference type="EMBL" id="BAM88135.1"/>
    </source>
</evidence>
<dbReference type="CDD" id="cd06327">
    <property type="entry name" value="PBP1_SBP-like"/>
    <property type="match status" value="1"/>
</dbReference>